<organism evidence="1 2">
    <name type="scientific">Frankia umida</name>
    <dbReference type="NCBI Taxonomy" id="573489"/>
    <lineage>
        <taxon>Bacteria</taxon>
        <taxon>Bacillati</taxon>
        <taxon>Actinomycetota</taxon>
        <taxon>Actinomycetes</taxon>
        <taxon>Frankiales</taxon>
        <taxon>Frankiaceae</taxon>
        <taxon>Frankia</taxon>
    </lineage>
</organism>
<dbReference type="EMBL" id="JALKFT010000008">
    <property type="protein sequence ID" value="MCK9876229.1"/>
    <property type="molecule type" value="Genomic_DNA"/>
</dbReference>
<dbReference type="RefSeq" id="WP_248824538.1">
    <property type="nucleotide sequence ID" value="NZ_JALKFT010000008.1"/>
</dbReference>
<dbReference type="Pfam" id="PF25587">
    <property type="entry name" value="Rv2743c"/>
    <property type="match status" value="1"/>
</dbReference>
<dbReference type="Proteomes" id="UP001201873">
    <property type="component" value="Unassembled WGS sequence"/>
</dbReference>
<accession>A0ABT0JXF6</accession>
<comment type="caution">
    <text evidence="1">The sequence shown here is derived from an EMBL/GenBank/DDBJ whole genome shotgun (WGS) entry which is preliminary data.</text>
</comment>
<evidence type="ECO:0000313" key="2">
    <source>
        <dbReference type="Proteomes" id="UP001201873"/>
    </source>
</evidence>
<sequence>MDGPSRSRRFDTAAAAAVPALPDWVGAEVERRSLRRVQRREVRGRRWVGRWVAVTTTGWSALAALSPVGAVLGGWEWLLLGVAALARAGLGGRELAELHRDDAALRLPGANAPSPWALRGSAAAAPLRRGEAALGALVALARSLGDSAGPSGGLLRGAVTGAVEVVDGLRLGAGRMVACETAMRAITDPQRRAGLVRTHDELAAAMVASAAGLDDLLVAAVDVVGGSAPTTADLARLHADTELLREYAGALRSLAG</sequence>
<gene>
    <name evidence="1" type="ORF">MXD59_10645</name>
</gene>
<protein>
    <recommendedName>
        <fullName evidence="3">Integral membrane protein</fullName>
    </recommendedName>
</protein>
<proteinExistence type="predicted"/>
<evidence type="ECO:0000313" key="1">
    <source>
        <dbReference type="EMBL" id="MCK9876229.1"/>
    </source>
</evidence>
<keyword evidence="2" id="KW-1185">Reference proteome</keyword>
<dbReference type="InterPro" id="IPR057952">
    <property type="entry name" value="Rv2743c-like"/>
</dbReference>
<reference evidence="1 2" key="1">
    <citation type="submission" date="2022-04" db="EMBL/GenBank/DDBJ databases">
        <title>Genome diversity in the genus Frankia.</title>
        <authorList>
            <person name="Carlos-Shanley C."/>
            <person name="Hahn D."/>
        </authorList>
    </citation>
    <scope>NUCLEOTIDE SEQUENCE [LARGE SCALE GENOMIC DNA]</scope>
    <source>
        <strain evidence="1 2">Ag45/Mut15</strain>
    </source>
</reference>
<evidence type="ECO:0008006" key="3">
    <source>
        <dbReference type="Google" id="ProtNLM"/>
    </source>
</evidence>
<name>A0ABT0JXF6_9ACTN</name>